<evidence type="ECO:0000313" key="3">
    <source>
        <dbReference type="EMBL" id="KAA8997970.1"/>
    </source>
</evidence>
<name>A0A5J5FWH4_9BACL</name>
<comment type="caution">
    <text evidence="3">The sequence shown here is derived from an EMBL/GenBank/DDBJ whole genome shotgun (WGS) entry which is preliminary data.</text>
</comment>
<dbReference type="Gene3D" id="3.40.50.720">
    <property type="entry name" value="NAD(P)-binding Rossmann-like Domain"/>
    <property type="match status" value="1"/>
</dbReference>
<dbReference type="SUPFAM" id="SSF53448">
    <property type="entry name" value="Nucleotide-diphospho-sugar transferases"/>
    <property type="match status" value="1"/>
</dbReference>
<dbReference type="PANTHER" id="PTHR22916:SF3">
    <property type="entry name" value="UDP-GLCNAC:BETAGAL BETA-1,3-N-ACETYLGLUCOSAMINYLTRANSFERASE-LIKE PROTEIN 1"/>
    <property type="match status" value="1"/>
</dbReference>
<comment type="similarity">
    <text evidence="1">Belongs to the glycosyltransferase 2 family.</text>
</comment>
<dbReference type="AlphaFoldDB" id="A0A5J5FWH4"/>
<evidence type="ECO:0000256" key="1">
    <source>
        <dbReference type="ARBA" id="ARBA00006739"/>
    </source>
</evidence>
<dbReference type="InterPro" id="IPR029044">
    <property type="entry name" value="Nucleotide-diphossugar_trans"/>
</dbReference>
<dbReference type="GO" id="GO:0016758">
    <property type="term" value="F:hexosyltransferase activity"/>
    <property type="evidence" value="ECO:0007669"/>
    <property type="project" value="UniProtKB-ARBA"/>
</dbReference>
<evidence type="ECO:0000313" key="4">
    <source>
        <dbReference type="Proteomes" id="UP000367750"/>
    </source>
</evidence>
<dbReference type="Proteomes" id="UP000367750">
    <property type="component" value="Unassembled WGS sequence"/>
</dbReference>
<accession>A0A5J5FWH4</accession>
<dbReference type="InterPro" id="IPR036291">
    <property type="entry name" value="NAD(P)-bd_dom_sf"/>
</dbReference>
<proteinExistence type="inferred from homology"/>
<dbReference type="OrthoDB" id="9815829at2"/>
<dbReference type="Gene3D" id="3.90.550.10">
    <property type="entry name" value="Spore Coat Polysaccharide Biosynthesis Protein SpsA, Chain A"/>
    <property type="match status" value="1"/>
</dbReference>
<keyword evidence="4" id="KW-1185">Reference proteome</keyword>
<dbReference type="RefSeq" id="WP_150459470.1">
    <property type="nucleotide sequence ID" value="NZ_VYKK01000028.1"/>
</dbReference>
<dbReference type="CDD" id="cd00761">
    <property type="entry name" value="Glyco_tranf_GTA_type"/>
    <property type="match status" value="1"/>
</dbReference>
<dbReference type="Pfam" id="PF00535">
    <property type="entry name" value="Glycos_transf_2"/>
    <property type="match status" value="1"/>
</dbReference>
<gene>
    <name evidence="3" type="ORF">F4V43_17100</name>
</gene>
<evidence type="ECO:0000259" key="2">
    <source>
        <dbReference type="Pfam" id="PF00535"/>
    </source>
</evidence>
<feature type="domain" description="Glycosyltransferase 2-like" evidence="2">
    <location>
        <begin position="9"/>
        <end position="135"/>
    </location>
</feature>
<keyword evidence="3" id="KW-0808">Transferase</keyword>
<reference evidence="3 4" key="1">
    <citation type="submission" date="2019-09" db="EMBL/GenBank/DDBJ databases">
        <title>Bacillus ochoae sp. nov., Paenibacillus whitsoniae sp. nov., Paenibacillus spiritus sp. nov. Isolated from the Mars Exploration Rover during spacecraft assembly.</title>
        <authorList>
            <person name="Seuylemezian A."/>
            <person name="Vaishampayan P."/>
        </authorList>
    </citation>
    <scope>NUCLEOTIDE SEQUENCE [LARGE SCALE GENOMIC DNA]</scope>
    <source>
        <strain evidence="3 4">MER_111</strain>
    </source>
</reference>
<dbReference type="SUPFAM" id="SSF51735">
    <property type="entry name" value="NAD(P)-binding Rossmann-fold domains"/>
    <property type="match status" value="1"/>
</dbReference>
<dbReference type="PANTHER" id="PTHR22916">
    <property type="entry name" value="GLYCOSYLTRANSFERASE"/>
    <property type="match status" value="1"/>
</dbReference>
<dbReference type="EMBL" id="VYKK01000028">
    <property type="protein sequence ID" value="KAA8997970.1"/>
    <property type="molecule type" value="Genomic_DNA"/>
</dbReference>
<organism evidence="3 4">
    <name type="scientific">Paenibacillus spiritus</name>
    <dbReference type="NCBI Taxonomy" id="2496557"/>
    <lineage>
        <taxon>Bacteria</taxon>
        <taxon>Bacillati</taxon>
        <taxon>Bacillota</taxon>
        <taxon>Bacilli</taxon>
        <taxon>Bacillales</taxon>
        <taxon>Paenibacillaceae</taxon>
        <taxon>Paenibacillus</taxon>
    </lineage>
</organism>
<dbReference type="InterPro" id="IPR001173">
    <property type="entry name" value="Glyco_trans_2-like"/>
</dbReference>
<sequence length="431" mass="49499">MPKLTPPISVIIPIYNVERYLEECLNSVLDQTLPGIEIICINDGSTDGSLEILQKYEARYSHLVTISQSNQGVAAARNRGLLMASGEYVAFMDPDDYYPDNDILECLYTNAINHNALICGGSFSLLDNGNIIENFQSWYQDYRFKSDGMIAFEDYQFPYGFTRFLYQLEFLRNHSISFPTYNYFEDPPFFVKAAIQAKQFYALSKVTYRYRQGHKNPAIPTHKWGDFAAGLLDLLTLSKKHNLYKLHNIVVKIVYLDLFRPFYKQVATGRNSSGMLLEEIEQAINMEWLTEEQRLMADRFPLKHAHLEIFAKENIELQKKFNRFLQGGNPIIIYGAGCIGQKVAMYIQEIQHVHLVGYAVTSAVGNPREIEGITVREIRDLAELCPTASVVLATTDSFQNEIMATLDTLGFQQIWPIEYRRFQLFNTSKEN</sequence>
<protein>
    <submittedName>
        <fullName evidence="3">Glycosyltransferase</fullName>
    </submittedName>
</protein>